<dbReference type="Proteomes" id="UP000831859">
    <property type="component" value="Chromosome"/>
</dbReference>
<accession>A0ABY4PGT9</accession>
<evidence type="ECO:0000313" key="1">
    <source>
        <dbReference type="EMBL" id="UQS84797.1"/>
    </source>
</evidence>
<proteinExistence type="predicted"/>
<keyword evidence="2" id="KW-1185">Reference proteome</keyword>
<dbReference type="CDD" id="cd12218">
    <property type="entry name" value="Csn2"/>
    <property type="match status" value="1"/>
</dbReference>
<reference evidence="1 2" key="1">
    <citation type="journal article" date="2022" name="Int. J. Syst. Evol. Microbiol.">
        <title>Apilactobacillus apisilvae sp. nov., Nicolia spurrieriana gen. nov. sp. nov., Bombilactobacillus folatiphilus sp. nov. and Bombilactobacillus thymidiniphilus sp. nov., four new lactic acid bacterial isolates from stingless bees Tetragonula carbonaria and Austroplebeia australis.</title>
        <authorList>
            <person name="Oliphant S.A."/>
            <person name="Watson-Haigh N.S."/>
            <person name="Sumby K.M."/>
            <person name="Gardner J."/>
            <person name="Groom S."/>
            <person name="Jiranek V."/>
        </authorList>
    </citation>
    <scope>NUCLEOTIDE SEQUENCE [LARGE SCALE GENOMIC DNA]</scope>
    <source>
        <strain evidence="1 2">SG5_A10</strain>
    </source>
</reference>
<protein>
    <submittedName>
        <fullName evidence="1">Type II-A CRISPR-associated protein Csn2</fullName>
    </submittedName>
</protein>
<dbReference type="InterPro" id="IPR038600">
    <property type="entry name" value="Csn2_sf"/>
</dbReference>
<dbReference type="Gene3D" id="3.40.50.11940">
    <property type="match status" value="1"/>
</dbReference>
<dbReference type="EMBL" id="CP093362">
    <property type="protein sequence ID" value="UQS84797.1"/>
    <property type="molecule type" value="Genomic_DNA"/>
</dbReference>
<dbReference type="NCBIfam" id="TIGR01866">
    <property type="entry name" value="cas_Csn2"/>
    <property type="match status" value="1"/>
</dbReference>
<organism evidence="1 2">
    <name type="scientific">Apilactobacillus apisilvae</name>
    <dbReference type="NCBI Taxonomy" id="2923364"/>
    <lineage>
        <taxon>Bacteria</taxon>
        <taxon>Bacillati</taxon>
        <taxon>Bacillota</taxon>
        <taxon>Bacilli</taxon>
        <taxon>Lactobacillales</taxon>
        <taxon>Lactobacillaceae</taxon>
        <taxon>Apilactobacillus</taxon>
    </lineage>
</organism>
<dbReference type="InterPro" id="IPR010146">
    <property type="entry name" value="CRISPR-assoc_prot_Csn2-typ"/>
</dbReference>
<name>A0ABY4PGT9_9LACO</name>
<evidence type="ECO:0000313" key="2">
    <source>
        <dbReference type="Proteomes" id="UP000831859"/>
    </source>
</evidence>
<dbReference type="RefSeq" id="WP_249510780.1">
    <property type="nucleotide sequence ID" value="NZ_CP093362.1"/>
</dbReference>
<gene>
    <name evidence="1" type="primary">csn2</name>
    <name evidence="1" type="ORF">MOO46_06005</name>
</gene>
<sequence length="222" mass="25881">MIFSYRTHKKITIQKGNAVVIGTNNQSVYLDLINGLNGDMDLVNFFDKDYNMLDNSKNIDWVGDLLESIDVNQKYKNKLINNISNHLNEKEINSVHEANRKLFNTIQSHLFMYDLPIEVEYDNDLKRIFKYSKIHFDNFSINNPYDKIKILIKLHLELKDSSVLAVTNVAHYLTPEQIGGIADLCKSASIPLIMIEFTDLQSKDTYKHCNFAYIDQDFVDWY</sequence>